<evidence type="ECO:0008006" key="4">
    <source>
        <dbReference type="Google" id="ProtNLM"/>
    </source>
</evidence>
<dbReference type="SUPFAM" id="SSF52047">
    <property type="entry name" value="RNI-like"/>
    <property type="match status" value="1"/>
</dbReference>
<proteinExistence type="predicted"/>
<gene>
    <name evidence="2" type="ORF">DFH08DRAFT_849155</name>
</gene>
<keyword evidence="1" id="KW-0175">Coiled coil</keyword>
<reference evidence="2" key="1">
    <citation type="submission" date="2023-03" db="EMBL/GenBank/DDBJ databases">
        <title>Massive genome expansion in bonnet fungi (Mycena s.s.) driven by repeated elements and novel gene families across ecological guilds.</title>
        <authorList>
            <consortium name="Lawrence Berkeley National Laboratory"/>
            <person name="Harder C.B."/>
            <person name="Miyauchi S."/>
            <person name="Viragh M."/>
            <person name="Kuo A."/>
            <person name="Thoen E."/>
            <person name="Andreopoulos B."/>
            <person name="Lu D."/>
            <person name="Skrede I."/>
            <person name="Drula E."/>
            <person name="Henrissat B."/>
            <person name="Morin E."/>
            <person name="Kohler A."/>
            <person name="Barry K."/>
            <person name="LaButti K."/>
            <person name="Morin E."/>
            <person name="Salamov A."/>
            <person name="Lipzen A."/>
            <person name="Mereny Z."/>
            <person name="Hegedus B."/>
            <person name="Baldrian P."/>
            <person name="Stursova M."/>
            <person name="Weitz H."/>
            <person name="Taylor A."/>
            <person name="Grigoriev I.V."/>
            <person name="Nagy L.G."/>
            <person name="Martin F."/>
            <person name="Kauserud H."/>
        </authorList>
    </citation>
    <scope>NUCLEOTIDE SEQUENCE</scope>
    <source>
        <strain evidence="2">CBHHK002</strain>
    </source>
</reference>
<sequence>MFPALAAERELDRARLADLERSISELESKKKLVLDRLDSYKYPVLTLPNEITTEIFIHFLPTYPSCPLLTGLDTPTVLTQICHQWREIALATPALWRAISFSEPYPSSFYFELHERLCNIRLSRSRSYPLSLELEEDCLDRKHTTELLSTLAVHRARWEHLDFHLSLSRLGAIAGPLPLLRSLDLFVDNPDDGDDDTAEISFLNAPLLRTVVLNDTAAKNITPPWAQLTSLTLHALYPRECAPILKLSPNLVHCELNLASEDDGAEDFPNIYLSSLRSFTLTGDPATGYLETFVVPALRSFEISEPYIDPDCIDTLASFLAKSRCKLQELRITDRVSVAEESYREAFPLVKVSFDEND</sequence>
<evidence type="ECO:0000313" key="3">
    <source>
        <dbReference type="Proteomes" id="UP001218218"/>
    </source>
</evidence>
<dbReference type="AlphaFoldDB" id="A0AAD7EWR7"/>
<dbReference type="EMBL" id="JARIHO010000008">
    <property type="protein sequence ID" value="KAJ7356475.1"/>
    <property type="molecule type" value="Genomic_DNA"/>
</dbReference>
<name>A0AAD7EWR7_9AGAR</name>
<dbReference type="InterPro" id="IPR032675">
    <property type="entry name" value="LRR_dom_sf"/>
</dbReference>
<feature type="coiled-coil region" evidence="1">
    <location>
        <begin position="9"/>
        <end position="36"/>
    </location>
</feature>
<organism evidence="2 3">
    <name type="scientific">Mycena albidolilacea</name>
    <dbReference type="NCBI Taxonomy" id="1033008"/>
    <lineage>
        <taxon>Eukaryota</taxon>
        <taxon>Fungi</taxon>
        <taxon>Dikarya</taxon>
        <taxon>Basidiomycota</taxon>
        <taxon>Agaricomycotina</taxon>
        <taxon>Agaricomycetes</taxon>
        <taxon>Agaricomycetidae</taxon>
        <taxon>Agaricales</taxon>
        <taxon>Marasmiineae</taxon>
        <taxon>Mycenaceae</taxon>
        <taxon>Mycena</taxon>
    </lineage>
</organism>
<accession>A0AAD7EWR7</accession>
<protein>
    <recommendedName>
        <fullName evidence="4">F-box domain-containing protein</fullName>
    </recommendedName>
</protein>
<comment type="caution">
    <text evidence="2">The sequence shown here is derived from an EMBL/GenBank/DDBJ whole genome shotgun (WGS) entry which is preliminary data.</text>
</comment>
<keyword evidence="3" id="KW-1185">Reference proteome</keyword>
<evidence type="ECO:0000313" key="2">
    <source>
        <dbReference type="EMBL" id="KAJ7356475.1"/>
    </source>
</evidence>
<evidence type="ECO:0000256" key="1">
    <source>
        <dbReference type="SAM" id="Coils"/>
    </source>
</evidence>
<dbReference type="Proteomes" id="UP001218218">
    <property type="component" value="Unassembled WGS sequence"/>
</dbReference>
<dbReference type="Gene3D" id="3.80.10.10">
    <property type="entry name" value="Ribonuclease Inhibitor"/>
    <property type="match status" value="1"/>
</dbReference>